<dbReference type="PROSITE" id="PS51736">
    <property type="entry name" value="RECOMBINASES_3"/>
    <property type="match status" value="1"/>
</dbReference>
<dbReference type="Gene3D" id="3.40.50.1390">
    <property type="entry name" value="Resolvase, N-terminal catalytic domain"/>
    <property type="match status" value="1"/>
</dbReference>
<dbReference type="GO" id="GO:0000150">
    <property type="term" value="F:DNA strand exchange activity"/>
    <property type="evidence" value="ECO:0007669"/>
    <property type="project" value="InterPro"/>
</dbReference>
<organism evidence="2 3">
    <name type="scientific">Dyadobacter luteus</name>
    <dbReference type="NCBI Taxonomy" id="2259619"/>
    <lineage>
        <taxon>Bacteria</taxon>
        <taxon>Pseudomonadati</taxon>
        <taxon>Bacteroidota</taxon>
        <taxon>Cytophagia</taxon>
        <taxon>Cytophagales</taxon>
        <taxon>Spirosomataceae</taxon>
        <taxon>Dyadobacter</taxon>
    </lineage>
</organism>
<dbReference type="InterPro" id="IPR006119">
    <property type="entry name" value="Resolv_N"/>
</dbReference>
<accession>A0A3D8YJ08</accession>
<evidence type="ECO:0000313" key="3">
    <source>
        <dbReference type="Proteomes" id="UP000256373"/>
    </source>
</evidence>
<dbReference type="AlphaFoldDB" id="A0A3D8YJ08"/>
<comment type="caution">
    <text evidence="2">The sequence shown here is derived from an EMBL/GenBank/DDBJ whole genome shotgun (WGS) entry which is preliminary data.</text>
</comment>
<dbReference type="RefSeq" id="WP_115829541.1">
    <property type="nucleotide sequence ID" value="NZ_QNUL01000002.1"/>
</dbReference>
<evidence type="ECO:0000313" key="2">
    <source>
        <dbReference type="EMBL" id="REA63790.1"/>
    </source>
</evidence>
<dbReference type="OrthoDB" id="9797501at2"/>
<keyword evidence="3" id="KW-1185">Reference proteome</keyword>
<feature type="domain" description="Resolvase/invertase-type recombinase catalytic" evidence="1">
    <location>
        <begin position="1"/>
        <end position="59"/>
    </location>
</feature>
<sequence>MVKDFAKKGIVFRVLDLGIESSTPAWKMVIGISESLAEYEWEMILENTRAVQLLAKSERKTSK</sequence>
<dbReference type="Proteomes" id="UP000256373">
    <property type="component" value="Unassembled WGS sequence"/>
</dbReference>
<dbReference type="SUPFAM" id="SSF53041">
    <property type="entry name" value="Resolvase-like"/>
    <property type="match status" value="1"/>
</dbReference>
<dbReference type="EMBL" id="QNUL01000002">
    <property type="protein sequence ID" value="REA63790.1"/>
    <property type="molecule type" value="Genomic_DNA"/>
</dbReference>
<protein>
    <recommendedName>
        <fullName evidence="1">Resolvase/invertase-type recombinase catalytic domain-containing protein</fullName>
    </recommendedName>
</protein>
<evidence type="ECO:0000259" key="1">
    <source>
        <dbReference type="PROSITE" id="PS51736"/>
    </source>
</evidence>
<dbReference type="GO" id="GO:0003677">
    <property type="term" value="F:DNA binding"/>
    <property type="evidence" value="ECO:0007669"/>
    <property type="project" value="InterPro"/>
</dbReference>
<proteinExistence type="predicted"/>
<dbReference type="InterPro" id="IPR036162">
    <property type="entry name" value="Resolvase-like_N_sf"/>
</dbReference>
<reference evidence="2 3" key="1">
    <citation type="submission" date="2018-07" db="EMBL/GenBank/DDBJ databases">
        <title>Dyadobacter roseus sp. nov., isolated from rose rhizosphere soil.</title>
        <authorList>
            <person name="Chen L."/>
        </authorList>
    </citation>
    <scope>NUCLEOTIDE SEQUENCE [LARGE SCALE GENOMIC DNA]</scope>
    <source>
        <strain evidence="2 3">RS19</strain>
    </source>
</reference>
<gene>
    <name evidence="2" type="ORF">DSL64_05035</name>
</gene>
<name>A0A3D8YJ08_9BACT</name>
<dbReference type="Pfam" id="PF00239">
    <property type="entry name" value="Resolvase"/>
    <property type="match status" value="1"/>
</dbReference>